<evidence type="ECO:0000256" key="1">
    <source>
        <dbReference type="ARBA" id="ARBA00004186"/>
    </source>
</evidence>
<dbReference type="GO" id="GO:0005874">
    <property type="term" value="C:microtubule"/>
    <property type="evidence" value="ECO:0007669"/>
    <property type="project" value="UniProtKB-KW"/>
</dbReference>
<evidence type="ECO:0000259" key="7">
    <source>
        <dbReference type="SMART" id="SM01349"/>
    </source>
</evidence>
<keyword evidence="3" id="KW-0132">Cell division</keyword>
<dbReference type="InterPro" id="IPR011989">
    <property type="entry name" value="ARM-like"/>
</dbReference>
<keyword evidence="9" id="KW-1185">Reference proteome</keyword>
<comment type="subcellular location">
    <subcellularLocation>
        <location evidence="1">Cytoplasm</location>
        <location evidence="1">Cytoskeleton</location>
        <location evidence="1">Spindle</location>
    </subcellularLocation>
</comment>
<keyword evidence="5" id="KW-0131">Cell cycle</keyword>
<accession>A0A177EBN1</accession>
<evidence type="ECO:0000256" key="3">
    <source>
        <dbReference type="ARBA" id="ARBA00022618"/>
    </source>
</evidence>
<evidence type="ECO:0000313" key="8">
    <source>
        <dbReference type="EMBL" id="OAG28800.1"/>
    </source>
</evidence>
<dbReference type="Proteomes" id="UP000185944">
    <property type="component" value="Unassembled WGS sequence"/>
</dbReference>
<dbReference type="GO" id="GO:0051301">
    <property type="term" value="P:cell division"/>
    <property type="evidence" value="ECO:0007669"/>
    <property type="project" value="UniProtKB-KW"/>
</dbReference>
<dbReference type="InterPro" id="IPR016024">
    <property type="entry name" value="ARM-type_fold"/>
</dbReference>
<dbReference type="OrthoDB" id="4699125at2759"/>
<dbReference type="InterPro" id="IPR024395">
    <property type="entry name" value="CLASP_N_dom"/>
</dbReference>
<name>A0A177EBN1_9MICR</name>
<dbReference type="SMART" id="SM01349">
    <property type="entry name" value="TOG"/>
    <property type="match status" value="1"/>
</dbReference>
<protein>
    <recommendedName>
        <fullName evidence="7">TOG domain-containing protein</fullName>
    </recommendedName>
</protein>
<keyword evidence="4" id="KW-0493">Microtubule</keyword>
<proteinExistence type="inferred from homology"/>
<feature type="compositionally biased region" description="Basic residues" evidence="6">
    <location>
        <begin position="316"/>
        <end position="328"/>
    </location>
</feature>
<keyword evidence="5" id="KW-0498">Mitosis</keyword>
<reference evidence="8 9" key="1">
    <citation type="submission" date="2016-02" db="EMBL/GenBank/DDBJ databases">
        <title>Discovery of a natural microsporidian pathogen with a broad tissue tropism in Caenorhabditis elegans.</title>
        <authorList>
            <person name="Luallen R.J."/>
            <person name="Reinke A.W."/>
            <person name="Tong L."/>
            <person name="Botts M.R."/>
            <person name="Felix M.-A."/>
            <person name="Troemel E.R."/>
        </authorList>
    </citation>
    <scope>NUCLEOTIDE SEQUENCE [LARGE SCALE GENOMIC DNA]</scope>
    <source>
        <strain evidence="8 9">JUm2807</strain>
    </source>
</reference>
<dbReference type="SUPFAM" id="SSF48371">
    <property type="entry name" value="ARM repeat"/>
    <property type="match status" value="1"/>
</dbReference>
<dbReference type="GO" id="GO:0005819">
    <property type="term" value="C:spindle"/>
    <property type="evidence" value="ECO:0007669"/>
    <property type="project" value="UniProtKB-SubCell"/>
</dbReference>
<evidence type="ECO:0000313" key="9">
    <source>
        <dbReference type="Proteomes" id="UP000185944"/>
    </source>
</evidence>
<dbReference type="Pfam" id="PF12348">
    <property type="entry name" value="CLASP_N"/>
    <property type="match status" value="1"/>
</dbReference>
<comment type="caution">
    <text evidence="8">The sequence shown here is derived from an EMBL/GenBank/DDBJ whole genome shotgun (WGS) entry which is preliminary data.</text>
</comment>
<organism evidence="8 9">
    <name type="scientific">Nematocida displodere</name>
    <dbReference type="NCBI Taxonomy" id="1805483"/>
    <lineage>
        <taxon>Eukaryota</taxon>
        <taxon>Fungi</taxon>
        <taxon>Fungi incertae sedis</taxon>
        <taxon>Microsporidia</taxon>
        <taxon>Nematocida</taxon>
    </lineage>
</organism>
<feature type="region of interest" description="Disordered" evidence="6">
    <location>
        <begin position="309"/>
        <end position="340"/>
    </location>
</feature>
<evidence type="ECO:0000256" key="5">
    <source>
        <dbReference type="ARBA" id="ARBA00022776"/>
    </source>
</evidence>
<gene>
    <name evidence="8" type="ORF">NEDG_00939</name>
</gene>
<evidence type="ECO:0000256" key="4">
    <source>
        <dbReference type="ARBA" id="ARBA00022701"/>
    </source>
</evidence>
<dbReference type="InterPro" id="IPR034085">
    <property type="entry name" value="TOG"/>
</dbReference>
<dbReference type="RefSeq" id="XP_067543545.1">
    <property type="nucleotide sequence ID" value="XM_067688357.1"/>
</dbReference>
<feature type="domain" description="TOG" evidence="7">
    <location>
        <begin position="1"/>
        <end position="232"/>
    </location>
</feature>
<sequence length="436" mass="49110">MKNVPTLNQAIAKGKAFLKEKENESNWCRIDQILEDVFLAVTTKEEGIEALTLLDVIITALQSNRSKLSGTGCKILAKIFELLQGDMKEHISVVIPLLITILGKSNRVISTRAMTTLSTIADVCTVRPVLKYLKSLSTHPNKTVRLGVLDTCIRELPREEASLAGRGEQEDLYRVIETLLEDSASEVRSRAREGIAAVASIDMKKYVEIISRLPEKIKQLLPKQEIPEKQSEKTVEPRMVPSFIAPVDHSPRKSFIKTKDSGSSVVVRGPLRSYIKDSTKGIEIRKALKPGYSLERIGQRLEEHKKEIEDVLKKERTPRKTPNSKKRPREGEETPSCITKKEKEDFQHLNENDLSNISADLINLSIAQTEDTEQIVENKEVHETIFTEKEGKGSKMFLEACDMLAEKTMSDIGDYSILAPEVFIKRTTTKKCPQEE</sequence>
<dbReference type="Gene3D" id="1.25.10.10">
    <property type="entry name" value="Leucine-rich Repeat Variant"/>
    <property type="match status" value="1"/>
</dbReference>
<dbReference type="EMBL" id="LTDL01000042">
    <property type="protein sequence ID" value="OAG28800.1"/>
    <property type="molecule type" value="Genomic_DNA"/>
</dbReference>
<evidence type="ECO:0000256" key="6">
    <source>
        <dbReference type="SAM" id="MobiDB-lite"/>
    </source>
</evidence>
<evidence type="ECO:0000256" key="2">
    <source>
        <dbReference type="ARBA" id="ARBA00009549"/>
    </source>
</evidence>
<comment type="similarity">
    <text evidence="2">Belongs to the CLASP family.</text>
</comment>
<dbReference type="VEuPathDB" id="MicrosporidiaDB:NEDG_00939"/>
<dbReference type="GeneID" id="93647289"/>
<dbReference type="STRING" id="1805483.A0A177EBN1"/>
<dbReference type="AlphaFoldDB" id="A0A177EBN1"/>